<evidence type="ECO:0000313" key="2">
    <source>
        <dbReference type="EMBL" id="KAF2704126.1"/>
    </source>
</evidence>
<organism evidence="2 3">
    <name type="scientific">Pleomassaria siparia CBS 279.74</name>
    <dbReference type="NCBI Taxonomy" id="1314801"/>
    <lineage>
        <taxon>Eukaryota</taxon>
        <taxon>Fungi</taxon>
        <taxon>Dikarya</taxon>
        <taxon>Ascomycota</taxon>
        <taxon>Pezizomycotina</taxon>
        <taxon>Dothideomycetes</taxon>
        <taxon>Pleosporomycetidae</taxon>
        <taxon>Pleosporales</taxon>
        <taxon>Pleomassariaceae</taxon>
        <taxon>Pleomassaria</taxon>
    </lineage>
</organism>
<dbReference type="OrthoDB" id="1022638at2759"/>
<dbReference type="Proteomes" id="UP000799428">
    <property type="component" value="Unassembled WGS sequence"/>
</dbReference>
<dbReference type="Pfam" id="PF00651">
    <property type="entry name" value="BTB"/>
    <property type="match status" value="1"/>
</dbReference>
<protein>
    <recommendedName>
        <fullName evidence="1">BTB domain-containing protein</fullName>
    </recommendedName>
</protein>
<gene>
    <name evidence="2" type="ORF">K504DRAFT_450879</name>
</gene>
<feature type="domain" description="BTB" evidence="1">
    <location>
        <begin position="21"/>
        <end position="92"/>
    </location>
</feature>
<proteinExistence type="predicted"/>
<reference evidence="2" key="1">
    <citation type="journal article" date="2020" name="Stud. Mycol.">
        <title>101 Dothideomycetes genomes: a test case for predicting lifestyles and emergence of pathogens.</title>
        <authorList>
            <person name="Haridas S."/>
            <person name="Albert R."/>
            <person name="Binder M."/>
            <person name="Bloem J."/>
            <person name="Labutti K."/>
            <person name="Salamov A."/>
            <person name="Andreopoulos B."/>
            <person name="Baker S."/>
            <person name="Barry K."/>
            <person name="Bills G."/>
            <person name="Bluhm B."/>
            <person name="Cannon C."/>
            <person name="Castanera R."/>
            <person name="Culley D."/>
            <person name="Daum C."/>
            <person name="Ezra D."/>
            <person name="Gonzalez J."/>
            <person name="Henrissat B."/>
            <person name="Kuo A."/>
            <person name="Liang C."/>
            <person name="Lipzen A."/>
            <person name="Lutzoni F."/>
            <person name="Magnuson J."/>
            <person name="Mondo S."/>
            <person name="Nolan M."/>
            <person name="Ohm R."/>
            <person name="Pangilinan J."/>
            <person name="Park H.-J."/>
            <person name="Ramirez L."/>
            <person name="Alfaro M."/>
            <person name="Sun H."/>
            <person name="Tritt A."/>
            <person name="Yoshinaga Y."/>
            <person name="Zwiers L.-H."/>
            <person name="Turgeon B."/>
            <person name="Goodwin S."/>
            <person name="Spatafora J."/>
            <person name="Crous P."/>
            <person name="Grigoriev I."/>
        </authorList>
    </citation>
    <scope>NUCLEOTIDE SEQUENCE</scope>
    <source>
        <strain evidence="2">CBS 279.74</strain>
    </source>
</reference>
<dbReference type="InterPro" id="IPR000210">
    <property type="entry name" value="BTB/POZ_dom"/>
</dbReference>
<dbReference type="PROSITE" id="PS50097">
    <property type="entry name" value="BTB"/>
    <property type="match status" value="1"/>
</dbReference>
<keyword evidence="3" id="KW-1185">Reference proteome</keyword>
<name>A0A6G1JU37_9PLEO</name>
<dbReference type="AlphaFoldDB" id="A0A6G1JU37"/>
<evidence type="ECO:0000259" key="1">
    <source>
        <dbReference type="PROSITE" id="PS50097"/>
    </source>
</evidence>
<dbReference type="EMBL" id="MU005783">
    <property type="protein sequence ID" value="KAF2704126.1"/>
    <property type="molecule type" value="Genomic_DNA"/>
</dbReference>
<dbReference type="Gene3D" id="3.30.710.10">
    <property type="entry name" value="Potassium Channel Kv1.1, Chain A"/>
    <property type="match status" value="1"/>
</dbReference>
<dbReference type="PANTHER" id="PTHR47843">
    <property type="entry name" value="BTB DOMAIN-CONTAINING PROTEIN-RELATED"/>
    <property type="match status" value="1"/>
</dbReference>
<evidence type="ECO:0000313" key="3">
    <source>
        <dbReference type="Proteomes" id="UP000799428"/>
    </source>
</evidence>
<dbReference type="InterPro" id="IPR011333">
    <property type="entry name" value="SKP1/BTB/POZ_sf"/>
</dbReference>
<sequence length="234" mass="27029">MATLKDIRVSRESDPSFVESELVVVLVGTRTCQEMFMVYKTLLCNRSPFFKVALNGNWAESQDRTVILPHDDAEVFELWLHMVYTGRLRTKTTKADHGEEYARLLRVYVLAEKLLDVESKNLVAEAVISKTRENGEYTYPSGSLVSILYDGTSAGDPMRRFLVDCHVQCPKHDCIATDEKNRHPDFMHELVLAYMQRYPERTRPFSIVREESVKTCKPDKYLTKIDKKEEEPKG</sequence>
<dbReference type="CDD" id="cd18186">
    <property type="entry name" value="BTB_POZ_ZBTB_KLHL-like"/>
    <property type="match status" value="1"/>
</dbReference>
<dbReference type="PANTHER" id="PTHR47843:SF2">
    <property type="entry name" value="BTB DOMAIN-CONTAINING PROTEIN"/>
    <property type="match status" value="1"/>
</dbReference>
<dbReference type="SUPFAM" id="SSF54695">
    <property type="entry name" value="POZ domain"/>
    <property type="match status" value="1"/>
</dbReference>
<accession>A0A6G1JU37</accession>